<dbReference type="OrthoDB" id="795527at2"/>
<dbReference type="InterPro" id="IPR025630">
    <property type="entry name" value="DUF4288"/>
</dbReference>
<dbReference type="AlphaFoldDB" id="H1Y6Z6"/>
<evidence type="ECO:0000313" key="1">
    <source>
        <dbReference type="EMBL" id="EHQ28403.1"/>
    </source>
</evidence>
<evidence type="ECO:0000313" key="2">
    <source>
        <dbReference type="Proteomes" id="UP000002774"/>
    </source>
</evidence>
<dbReference type="Pfam" id="PF14119">
    <property type="entry name" value="DUF4288"/>
    <property type="match status" value="1"/>
</dbReference>
<reference evidence="1" key="1">
    <citation type="submission" date="2011-09" db="EMBL/GenBank/DDBJ databases">
        <title>The permanent draft genome of Mucilaginibacter paludis DSM 18603.</title>
        <authorList>
            <consortium name="US DOE Joint Genome Institute (JGI-PGF)"/>
            <person name="Lucas S."/>
            <person name="Han J."/>
            <person name="Lapidus A."/>
            <person name="Bruce D."/>
            <person name="Goodwin L."/>
            <person name="Pitluck S."/>
            <person name="Peters L."/>
            <person name="Kyrpides N."/>
            <person name="Mavromatis K."/>
            <person name="Ivanova N."/>
            <person name="Mikhailova N."/>
            <person name="Held B."/>
            <person name="Detter J.C."/>
            <person name="Tapia R."/>
            <person name="Han C."/>
            <person name="Land M."/>
            <person name="Hauser L."/>
            <person name="Markowitz V."/>
            <person name="Cheng J.-F."/>
            <person name="Hugenholtz P."/>
            <person name="Woyke T."/>
            <person name="Wu D."/>
            <person name="Tindall B."/>
            <person name="Brambilla E."/>
            <person name="Klenk H.-P."/>
            <person name="Eisen J.A."/>
        </authorList>
    </citation>
    <scope>NUCLEOTIDE SEQUENCE [LARGE SCALE GENOMIC DNA]</scope>
    <source>
        <strain evidence="1">DSM 18603</strain>
    </source>
</reference>
<dbReference type="RefSeq" id="WP_008509199.1">
    <property type="nucleotide sequence ID" value="NZ_CM001403.1"/>
</dbReference>
<accession>H1Y6Z6</accession>
<dbReference type="STRING" id="714943.Mucpa_4313"/>
<protein>
    <recommendedName>
        <fullName evidence="3">DUF4288 domain-containing protein</fullName>
    </recommendedName>
</protein>
<dbReference type="EMBL" id="CM001403">
    <property type="protein sequence ID" value="EHQ28403.1"/>
    <property type="molecule type" value="Genomic_DNA"/>
</dbReference>
<dbReference type="HOGENOM" id="CLU_2106212_0_0_10"/>
<keyword evidence="2" id="KW-1185">Reference proteome</keyword>
<dbReference type="eggNOG" id="ENOG5033661">
    <property type="taxonomic scope" value="Bacteria"/>
</dbReference>
<proteinExistence type="predicted"/>
<evidence type="ECO:0008006" key="3">
    <source>
        <dbReference type="Google" id="ProtNLM"/>
    </source>
</evidence>
<dbReference type="Proteomes" id="UP000002774">
    <property type="component" value="Chromosome"/>
</dbReference>
<sequence>MSWYVAKIIFQIVSGEGNHQPQFDEQLRLVKADDEKQALEKACDLGRKNQDRFVNSQQQTVQWHFIDVAELNKLSELADGTELYYNIHEEPDADLYIKWAHHKSALLNKTDYSFS</sequence>
<organism evidence="1 2">
    <name type="scientific">Mucilaginibacter paludis DSM 18603</name>
    <dbReference type="NCBI Taxonomy" id="714943"/>
    <lineage>
        <taxon>Bacteria</taxon>
        <taxon>Pseudomonadati</taxon>
        <taxon>Bacteroidota</taxon>
        <taxon>Sphingobacteriia</taxon>
        <taxon>Sphingobacteriales</taxon>
        <taxon>Sphingobacteriaceae</taxon>
        <taxon>Mucilaginibacter</taxon>
    </lineage>
</organism>
<gene>
    <name evidence="1" type="ORF">Mucpa_4313</name>
</gene>
<name>H1Y6Z6_9SPHI</name>